<proteinExistence type="inferred from homology"/>
<dbReference type="Gene3D" id="3.90.180.10">
    <property type="entry name" value="Medium-chain alcohol dehydrogenases, catalytic domain"/>
    <property type="match status" value="1"/>
</dbReference>
<evidence type="ECO:0000256" key="1">
    <source>
        <dbReference type="ARBA" id="ARBA00001947"/>
    </source>
</evidence>
<gene>
    <name evidence="7" type="ORF">MKK02DRAFT_28240</name>
</gene>
<dbReference type="InterPro" id="IPR002328">
    <property type="entry name" value="ADH_Zn_CS"/>
</dbReference>
<evidence type="ECO:0000256" key="3">
    <source>
        <dbReference type="ARBA" id="ARBA00022833"/>
    </source>
</evidence>
<comment type="cofactor">
    <cofactor evidence="1 5">
        <name>Zn(2+)</name>
        <dbReference type="ChEBI" id="CHEBI:29105"/>
    </cofactor>
</comment>
<dbReference type="InterPro" id="IPR013149">
    <property type="entry name" value="ADH-like_C"/>
</dbReference>
<dbReference type="InterPro" id="IPR036291">
    <property type="entry name" value="NAD(P)-bd_dom_sf"/>
</dbReference>
<evidence type="ECO:0000313" key="8">
    <source>
        <dbReference type="Proteomes" id="UP001164286"/>
    </source>
</evidence>
<evidence type="ECO:0000313" key="7">
    <source>
        <dbReference type="EMBL" id="KAI9634514.1"/>
    </source>
</evidence>
<keyword evidence="4" id="KW-0560">Oxidoreductase</keyword>
<dbReference type="GO" id="GO:0016616">
    <property type="term" value="F:oxidoreductase activity, acting on the CH-OH group of donors, NAD or NADP as acceptor"/>
    <property type="evidence" value="ECO:0007669"/>
    <property type="project" value="InterPro"/>
</dbReference>
<dbReference type="InterPro" id="IPR020843">
    <property type="entry name" value="ER"/>
</dbReference>
<dbReference type="InterPro" id="IPR013154">
    <property type="entry name" value="ADH-like_N"/>
</dbReference>
<dbReference type="CDD" id="cd05283">
    <property type="entry name" value="CAD1"/>
    <property type="match status" value="1"/>
</dbReference>
<dbReference type="PANTHER" id="PTHR42683">
    <property type="entry name" value="ALDEHYDE REDUCTASE"/>
    <property type="match status" value="1"/>
</dbReference>
<evidence type="ECO:0000259" key="6">
    <source>
        <dbReference type="SMART" id="SM00829"/>
    </source>
</evidence>
<dbReference type="InterPro" id="IPR011032">
    <property type="entry name" value="GroES-like_sf"/>
</dbReference>
<dbReference type="Pfam" id="PF08240">
    <property type="entry name" value="ADH_N"/>
    <property type="match status" value="1"/>
</dbReference>
<keyword evidence="3 5" id="KW-0862">Zinc</keyword>
<dbReference type="GO" id="GO:0008270">
    <property type="term" value="F:zinc ion binding"/>
    <property type="evidence" value="ECO:0007669"/>
    <property type="project" value="InterPro"/>
</dbReference>
<dbReference type="Proteomes" id="UP001164286">
    <property type="component" value="Unassembled WGS sequence"/>
</dbReference>
<evidence type="ECO:0000256" key="2">
    <source>
        <dbReference type="ARBA" id="ARBA00022723"/>
    </source>
</evidence>
<name>A0AA38LU78_9TREE</name>
<dbReference type="GeneID" id="77726720"/>
<dbReference type="SUPFAM" id="SSF50129">
    <property type="entry name" value="GroES-like"/>
    <property type="match status" value="1"/>
</dbReference>
<sequence>MSSNQTERKFEGWAAMDENAVKGGMKWTEYEPKEFAEDDVELEIQYCGICGSDLHTMSNGWGTTKGMYPQVVGHEIVGKVVRVGKDVKHLKEGDVAGVGAQCDSCLECVNCKNGEENYCSKGLTGTYGGKFSRTSAGSKSYGGYANYWRGPAHFTVLIPEGVDPAEAAPMMCGGTTVFTPLKQYGAGTTAKDVGIVGIGGLGHFAVLFAAAMGANVTAISHSHKKDEDAKKLGAKQVIVTGDDTKAAFKGHERSLDLIIVSSNAPDMPFDAYLSLLRPHGHLVIVGVAEEGSLPNVHPFNLIMSNVHISGSAIGSVKGMEECLKFAGDNNIKAWVKRYPMKEANEAVKSMNEGEARYRYVLVNEEHGGKLNA</sequence>
<dbReference type="RefSeq" id="XP_052944291.1">
    <property type="nucleotide sequence ID" value="XM_053087515.1"/>
</dbReference>
<dbReference type="SUPFAM" id="SSF51735">
    <property type="entry name" value="NAD(P)-binding Rossmann-fold domains"/>
    <property type="match status" value="1"/>
</dbReference>
<dbReference type="Gene3D" id="3.40.50.720">
    <property type="entry name" value="NAD(P)-binding Rossmann-like Domain"/>
    <property type="match status" value="1"/>
</dbReference>
<dbReference type="PROSITE" id="PS00059">
    <property type="entry name" value="ADH_ZINC"/>
    <property type="match status" value="1"/>
</dbReference>
<dbReference type="Pfam" id="PF00107">
    <property type="entry name" value="ADH_zinc_N"/>
    <property type="match status" value="1"/>
</dbReference>
<dbReference type="FunFam" id="3.40.50.720:FF:000022">
    <property type="entry name" value="Cinnamyl alcohol dehydrogenase"/>
    <property type="match status" value="1"/>
</dbReference>
<keyword evidence="8" id="KW-1185">Reference proteome</keyword>
<evidence type="ECO:0000256" key="5">
    <source>
        <dbReference type="RuleBase" id="RU361277"/>
    </source>
</evidence>
<dbReference type="SMART" id="SM00829">
    <property type="entry name" value="PKS_ER"/>
    <property type="match status" value="1"/>
</dbReference>
<protein>
    <submittedName>
        <fullName evidence="7">Chaperonin 10-like protein</fullName>
    </submittedName>
</protein>
<dbReference type="EMBL" id="JAKWFO010000007">
    <property type="protein sequence ID" value="KAI9634514.1"/>
    <property type="molecule type" value="Genomic_DNA"/>
</dbReference>
<reference evidence="7" key="1">
    <citation type="journal article" date="2022" name="G3 (Bethesda)">
        <title>High quality genome of the basidiomycete yeast Dioszegia hungarica PDD-24b-2 isolated from cloud water.</title>
        <authorList>
            <person name="Jarrige D."/>
            <person name="Haridas S."/>
            <person name="Bleykasten-Grosshans C."/>
            <person name="Joly M."/>
            <person name="Nadalig T."/>
            <person name="Sancelme M."/>
            <person name="Vuilleumier S."/>
            <person name="Grigoriev I.V."/>
            <person name="Amato P."/>
            <person name="Bringel F."/>
        </authorList>
    </citation>
    <scope>NUCLEOTIDE SEQUENCE</scope>
    <source>
        <strain evidence="7">PDD-24b-2</strain>
    </source>
</reference>
<comment type="caution">
    <text evidence="7">The sequence shown here is derived from an EMBL/GenBank/DDBJ whole genome shotgun (WGS) entry which is preliminary data.</text>
</comment>
<comment type="similarity">
    <text evidence="5">Belongs to the zinc-containing alcohol dehydrogenase family.</text>
</comment>
<keyword evidence="2 5" id="KW-0479">Metal-binding</keyword>
<dbReference type="AlphaFoldDB" id="A0AA38LU78"/>
<dbReference type="InterPro" id="IPR047109">
    <property type="entry name" value="CAD-like"/>
</dbReference>
<organism evidence="7 8">
    <name type="scientific">Dioszegia hungarica</name>
    <dbReference type="NCBI Taxonomy" id="4972"/>
    <lineage>
        <taxon>Eukaryota</taxon>
        <taxon>Fungi</taxon>
        <taxon>Dikarya</taxon>
        <taxon>Basidiomycota</taxon>
        <taxon>Agaricomycotina</taxon>
        <taxon>Tremellomycetes</taxon>
        <taxon>Tremellales</taxon>
        <taxon>Bulleribasidiaceae</taxon>
        <taxon>Dioszegia</taxon>
    </lineage>
</organism>
<accession>A0AA38LU78</accession>
<evidence type="ECO:0000256" key="4">
    <source>
        <dbReference type="ARBA" id="ARBA00023002"/>
    </source>
</evidence>
<feature type="domain" description="Enoyl reductase (ER)" evidence="6">
    <location>
        <begin position="23"/>
        <end position="361"/>
    </location>
</feature>